<reference evidence="3" key="1">
    <citation type="journal article" date="2002" name="Science">
        <title>The draft genome of Ciona intestinalis: insights into chordate and vertebrate origins.</title>
        <authorList>
            <person name="Dehal P."/>
            <person name="Satou Y."/>
            <person name="Campbell R.K."/>
            <person name="Chapman J."/>
            <person name="Degnan B."/>
            <person name="De Tomaso A."/>
            <person name="Davidson B."/>
            <person name="Di Gregorio A."/>
            <person name="Gelpke M."/>
            <person name="Goodstein D.M."/>
            <person name="Harafuji N."/>
            <person name="Hastings K.E."/>
            <person name="Ho I."/>
            <person name="Hotta K."/>
            <person name="Huang W."/>
            <person name="Kawashima T."/>
            <person name="Lemaire P."/>
            <person name="Martinez D."/>
            <person name="Meinertzhagen I.A."/>
            <person name="Necula S."/>
            <person name="Nonaka M."/>
            <person name="Putnam N."/>
            <person name="Rash S."/>
            <person name="Saiga H."/>
            <person name="Satake M."/>
            <person name="Terry A."/>
            <person name="Yamada L."/>
            <person name="Wang H.G."/>
            <person name="Awazu S."/>
            <person name="Azumi K."/>
            <person name="Boore J."/>
            <person name="Branno M."/>
            <person name="Chin-Bow S."/>
            <person name="DeSantis R."/>
            <person name="Doyle S."/>
            <person name="Francino P."/>
            <person name="Keys D.N."/>
            <person name="Haga S."/>
            <person name="Hayashi H."/>
            <person name="Hino K."/>
            <person name="Imai K.S."/>
            <person name="Inaba K."/>
            <person name="Kano S."/>
            <person name="Kobayashi K."/>
            <person name="Kobayashi M."/>
            <person name="Lee B.I."/>
            <person name="Makabe K.W."/>
            <person name="Manohar C."/>
            <person name="Matassi G."/>
            <person name="Medina M."/>
            <person name="Mochizuki Y."/>
            <person name="Mount S."/>
            <person name="Morishita T."/>
            <person name="Miura S."/>
            <person name="Nakayama A."/>
            <person name="Nishizaka S."/>
            <person name="Nomoto H."/>
            <person name="Ohta F."/>
            <person name="Oishi K."/>
            <person name="Rigoutsos I."/>
            <person name="Sano M."/>
            <person name="Sasaki A."/>
            <person name="Sasakura Y."/>
            <person name="Shoguchi E."/>
            <person name="Shin-i T."/>
            <person name="Spagnuolo A."/>
            <person name="Stainier D."/>
            <person name="Suzuki M.M."/>
            <person name="Tassy O."/>
            <person name="Takatori N."/>
            <person name="Tokuoka M."/>
            <person name="Yagi K."/>
            <person name="Yoshizaki F."/>
            <person name="Wada S."/>
            <person name="Zhang C."/>
            <person name="Hyatt P.D."/>
            <person name="Larimer F."/>
            <person name="Detter C."/>
            <person name="Doggett N."/>
            <person name="Glavina T."/>
            <person name="Hawkins T."/>
            <person name="Richardson P."/>
            <person name="Lucas S."/>
            <person name="Kohara Y."/>
            <person name="Levine M."/>
            <person name="Satoh N."/>
            <person name="Rokhsar D.S."/>
        </authorList>
    </citation>
    <scope>NUCLEOTIDE SEQUENCE [LARGE SCALE GENOMIC DNA]</scope>
</reference>
<evidence type="ECO:0000313" key="3">
    <source>
        <dbReference type="Proteomes" id="UP000008144"/>
    </source>
</evidence>
<dbReference type="SUPFAM" id="SSF117281">
    <property type="entry name" value="Kelch motif"/>
    <property type="match status" value="1"/>
</dbReference>
<reference evidence="2" key="3">
    <citation type="submission" date="2025-09" db="UniProtKB">
        <authorList>
            <consortium name="Ensembl"/>
        </authorList>
    </citation>
    <scope>IDENTIFICATION</scope>
</reference>
<dbReference type="InterPro" id="IPR052588">
    <property type="entry name" value="Kelch_domain_protein"/>
</dbReference>
<dbReference type="HOGENOM" id="CLU_008722_3_1_1"/>
<dbReference type="Ensembl" id="ENSCINT00000032672.1">
    <property type="protein sequence ID" value="ENSCINP00000031194.1"/>
    <property type="gene ID" value="ENSCING00000022356.1"/>
</dbReference>
<feature type="region of interest" description="Disordered" evidence="1">
    <location>
        <begin position="421"/>
        <end position="451"/>
    </location>
</feature>
<feature type="region of interest" description="Disordered" evidence="1">
    <location>
        <begin position="1"/>
        <end position="28"/>
    </location>
</feature>
<feature type="compositionally biased region" description="Polar residues" evidence="1">
    <location>
        <begin position="48"/>
        <end position="67"/>
    </location>
</feature>
<dbReference type="Pfam" id="PF24681">
    <property type="entry name" value="Kelch_KLHDC2_KLHL20_DRC7"/>
    <property type="match status" value="1"/>
</dbReference>
<proteinExistence type="predicted"/>
<dbReference type="FunCoup" id="H2XNG1">
    <property type="interactions" value="295"/>
</dbReference>
<protein>
    <recommendedName>
        <fullName evidence="4">Kelch domain-containing protein 4</fullName>
    </recommendedName>
</protein>
<sequence>MGKKNKKEKGKGAEKAAQKLAKKDRKAEGMEDLEAMIAQFKEEDKQRTTFTEEVSSHPTPRTNLSVTTHPDKDELIFFGGEYFNGKKTTVFNDLFVYNIKKSKWMKQSVPNPPPPRCAHQAVAVAKEGGQLWVFGGEFASPNNLQFYHYKDLWVLNLKEHKWDQIKAKGGPSQRSGHRMVVYKQNIFVFGGFHESHKNFIYFNDCYLFSLSDYTWAKLSPTGSGPCPRSACQLAVTQDGVLIIGGYSKVKVNKEVDKGTSHSDIFLLREKPGNKWSWEKVKETGNKPWPRSGFSVAPISGNRVGFFGGVCDDEDEEEIKSLFFNSMHCLDTVSYRWFNVEFYKKGKEKKLPEDDVGDVKDDEVMKILPCPRMNSSLAVKKHTMYLFGGVVEDGDKQVTLNDLWSIDLRKLNSWDQILEADDTGADWFEEEEEEEEGSSEEEMEVDEPGCSG</sequence>
<dbReference type="AlphaFoldDB" id="H2XNG1"/>
<evidence type="ECO:0008006" key="4">
    <source>
        <dbReference type="Google" id="ProtNLM"/>
    </source>
</evidence>
<dbReference type="Proteomes" id="UP000008144">
    <property type="component" value="Unassembled WGS sequence"/>
</dbReference>
<name>H2XNG1_CIOIN</name>
<dbReference type="OMA" id="PSPRVGC"/>
<dbReference type="InParanoid" id="H2XNG1"/>
<dbReference type="STRING" id="7719.ENSCINP00000031194"/>
<keyword evidence="3" id="KW-1185">Reference proteome</keyword>
<feature type="region of interest" description="Disordered" evidence="1">
    <location>
        <begin position="47"/>
        <end position="67"/>
    </location>
</feature>
<dbReference type="Gene3D" id="2.120.10.80">
    <property type="entry name" value="Kelch-type beta propeller"/>
    <property type="match status" value="2"/>
</dbReference>
<dbReference type="PANTHER" id="PTHR46063:SF1">
    <property type="entry name" value="KELCH DOMAIN-CONTAINING PROTEIN 4"/>
    <property type="match status" value="1"/>
</dbReference>
<evidence type="ECO:0000313" key="2">
    <source>
        <dbReference type="Ensembl" id="ENSCINP00000031194.1"/>
    </source>
</evidence>
<evidence type="ECO:0000256" key="1">
    <source>
        <dbReference type="SAM" id="MobiDB-lite"/>
    </source>
</evidence>
<dbReference type="PANTHER" id="PTHR46063">
    <property type="entry name" value="KELCH DOMAIN-CONTAINING PROTEIN"/>
    <property type="match status" value="1"/>
</dbReference>
<organism evidence="2 3">
    <name type="scientific">Ciona intestinalis</name>
    <name type="common">Transparent sea squirt</name>
    <name type="synonym">Ascidia intestinalis</name>
    <dbReference type="NCBI Taxonomy" id="7719"/>
    <lineage>
        <taxon>Eukaryota</taxon>
        <taxon>Metazoa</taxon>
        <taxon>Chordata</taxon>
        <taxon>Tunicata</taxon>
        <taxon>Ascidiacea</taxon>
        <taxon>Phlebobranchia</taxon>
        <taxon>Cionidae</taxon>
        <taxon>Ciona</taxon>
    </lineage>
</organism>
<dbReference type="InterPro" id="IPR015915">
    <property type="entry name" value="Kelch-typ_b-propeller"/>
</dbReference>
<accession>H2XNG1</accession>
<reference evidence="2" key="2">
    <citation type="submission" date="2025-08" db="UniProtKB">
        <authorList>
            <consortium name="Ensembl"/>
        </authorList>
    </citation>
    <scope>IDENTIFICATION</scope>
</reference>
<dbReference type="GeneTree" id="ENSGT00390000003374"/>